<evidence type="ECO:0000256" key="3">
    <source>
        <dbReference type="ARBA" id="ARBA00023082"/>
    </source>
</evidence>
<keyword evidence="3" id="KW-0731">Sigma factor</keyword>
<comment type="caution">
    <text evidence="8">The sequence shown here is derived from an EMBL/GenBank/DDBJ whole genome shotgun (WGS) entry which is preliminary data.</text>
</comment>
<proteinExistence type="inferred from homology"/>
<evidence type="ECO:0000259" key="6">
    <source>
        <dbReference type="Pfam" id="PF04542"/>
    </source>
</evidence>
<dbReference type="PANTHER" id="PTHR43133:SF8">
    <property type="entry name" value="RNA POLYMERASE SIGMA FACTOR HI_1459-RELATED"/>
    <property type="match status" value="1"/>
</dbReference>
<evidence type="ECO:0000256" key="2">
    <source>
        <dbReference type="ARBA" id="ARBA00023015"/>
    </source>
</evidence>
<dbReference type="Gene3D" id="1.10.1740.10">
    <property type="match status" value="1"/>
</dbReference>
<keyword evidence="4" id="KW-0238">DNA-binding</keyword>
<dbReference type="InterPro" id="IPR013324">
    <property type="entry name" value="RNA_pol_sigma_r3/r4-like"/>
</dbReference>
<name>A0A6I2KV66_9BURK</name>
<dbReference type="SUPFAM" id="SSF88946">
    <property type="entry name" value="Sigma2 domain of RNA polymerase sigma factors"/>
    <property type="match status" value="1"/>
</dbReference>
<organism evidence="8 9">
    <name type="scientific">Duganella guangzhouensis</name>
    <dbReference type="NCBI Taxonomy" id="2666084"/>
    <lineage>
        <taxon>Bacteria</taxon>
        <taxon>Pseudomonadati</taxon>
        <taxon>Pseudomonadota</taxon>
        <taxon>Betaproteobacteria</taxon>
        <taxon>Burkholderiales</taxon>
        <taxon>Oxalobacteraceae</taxon>
        <taxon>Telluria group</taxon>
        <taxon>Duganella</taxon>
    </lineage>
</organism>
<dbReference type="SUPFAM" id="SSF88659">
    <property type="entry name" value="Sigma3 and sigma4 domains of RNA polymerase sigma factors"/>
    <property type="match status" value="1"/>
</dbReference>
<protein>
    <submittedName>
        <fullName evidence="8">Sigma-70 family RNA polymerase sigma factor</fullName>
    </submittedName>
</protein>
<evidence type="ECO:0000313" key="9">
    <source>
        <dbReference type="Proteomes" id="UP000433309"/>
    </source>
</evidence>
<keyword evidence="5" id="KW-0804">Transcription</keyword>
<dbReference type="InterPro" id="IPR007627">
    <property type="entry name" value="RNA_pol_sigma70_r2"/>
</dbReference>
<dbReference type="InterPro" id="IPR014284">
    <property type="entry name" value="RNA_pol_sigma-70_dom"/>
</dbReference>
<dbReference type="GO" id="GO:0003677">
    <property type="term" value="F:DNA binding"/>
    <property type="evidence" value="ECO:0007669"/>
    <property type="project" value="UniProtKB-KW"/>
</dbReference>
<dbReference type="NCBIfam" id="TIGR02937">
    <property type="entry name" value="sigma70-ECF"/>
    <property type="match status" value="1"/>
</dbReference>
<accession>A0A6I2KV66</accession>
<evidence type="ECO:0000259" key="7">
    <source>
        <dbReference type="Pfam" id="PF08281"/>
    </source>
</evidence>
<evidence type="ECO:0000256" key="5">
    <source>
        <dbReference type="ARBA" id="ARBA00023163"/>
    </source>
</evidence>
<dbReference type="CDD" id="cd06171">
    <property type="entry name" value="Sigma70_r4"/>
    <property type="match status" value="1"/>
</dbReference>
<sequence length="163" mass="18580">MITHYYRELFNFCLRKVRDADVAADLAQESYVRVLAMEQSGRPILDPRALLRKVALHLKIDMDRRAELRRHDDIDALTEPDMPAQPPHLQPDAVYAGTQLAEAYLQAIEQLPARCREAFSLYAFDDLSNKEIAQHMGISLSMVNQYIGRGKLACAACRDAYEE</sequence>
<dbReference type="AlphaFoldDB" id="A0A6I2KV66"/>
<comment type="similarity">
    <text evidence="1">Belongs to the sigma-70 factor family. ECF subfamily.</text>
</comment>
<dbReference type="PANTHER" id="PTHR43133">
    <property type="entry name" value="RNA POLYMERASE ECF-TYPE SIGMA FACTO"/>
    <property type="match status" value="1"/>
</dbReference>
<gene>
    <name evidence="8" type="ORF">GJ699_08065</name>
</gene>
<keyword evidence="9" id="KW-1185">Reference proteome</keyword>
<keyword evidence="2" id="KW-0805">Transcription regulation</keyword>
<dbReference type="InterPro" id="IPR013325">
    <property type="entry name" value="RNA_pol_sigma_r2"/>
</dbReference>
<evidence type="ECO:0000256" key="4">
    <source>
        <dbReference type="ARBA" id="ARBA00023125"/>
    </source>
</evidence>
<dbReference type="RefSeq" id="WP_371867493.1">
    <property type="nucleotide sequence ID" value="NZ_WKJK01000003.1"/>
</dbReference>
<dbReference type="Pfam" id="PF04542">
    <property type="entry name" value="Sigma70_r2"/>
    <property type="match status" value="1"/>
</dbReference>
<dbReference type="InterPro" id="IPR036388">
    <property type="entry name" value="WH-like_DNA-bd_sf"/>
</dbReference>
<dbReference type="Proteomes" id="UP000433309">
    <property type="component" value="Unassembled WGS sequence"/>
</dbReference>
<dbReference type="GO" id="GO:0006352">
    <property type="term" value="P:DNA-templated transcription initiation"/>
    <property type="evidence" value="ECO:0007669"/>
    <property type="project" value="InterPro"/>
</dbReference>
<dbReference type="Gene3D" id="1.10.10.10">
    <property type="entry name" value="Winged helix-like DNA-binding domain superfamily/Winged helix DNA-binding domain"/>
    <property type="match status" value="1"/>
</dbReference>
<reference evidence="8 9" key="1">
    <citation type="submission" date="2019-11" db="EMBL/GenBank/DDBJ databases">
        <title>Novel species isolated from a subtropical stream in China.</title>
        <authorList>
            <person name="Lu H."/>
        </authorList>
    </citation>
    <scope>NUCLEOTIDE SEQUENCE [LARGE SCALE GENOMIC DNA]</scope>
    <source>
        <strain evidence="8 9">FT80W</strain>
    </source>
</reference>
<evidence type="ECO:0000256" key="1">
    <source>
        <dbReference type="ARBA" id="ARBA00010641"/>
    </source>
</evidence>
<dbReference type="InterPro" id="IPR039425">
    <property type="entry name" value="RNA_pol_sigma-70-like"/>
</dbReference>
<dbReference type="EMBL" id="WKJK01000003">
    <property type="protein sequence ID" value="MRW89935.1"/>
    <property type="molecule type" value="Genomic_DNA"/>
</dbReference>
<evidence type="ECO:0000313" key="8">
    <source>
        <dbReference type="EMBL" id="MRW89935.1"/>
    </source>
</evidence>
<dbReference type="Pfam" id="PF08281">
    <property type="entry name" value="Sigma70_r4_2"/>
    <property type="match status" value="1"/>
</dbReference>
<dbReference type="InterPro" id="IPR013249">
    <property type="entry name" value="RNA_pol_sigma70_r4_t2"/>
</dbReference>
<dbReference type="GO" id="GO:0016987">
    <property type="term" value="F:sigma factor activity"/>
    <property type="evidence" value="ECO:0007669"/>
    <property type="project" value="UniProtKB-KW"/>
</dbReference>
<feature type="domain" description="RNA polymerase sigma-70 region 2" evidence="6">
    <location>
        <begin position="1"/>
        <end position="66"/>
    </location>
</feature>
<feature type="domain" description="RNA polymerase sigma factor 70 region 4 type 2" evidence="7">
    <location>
        <begin position="102"/>
        <end position="154"/>
    </location>
</feature>